<protein>
    <submittedName>
        <fullName evidence="2">Predicted protein</fullName>
    </submittedName>
</protein>
<dbReference type="RefSeq" id="XP_044975234.1">
    <property type="nucleotide sequence ID" value="XM_045119299.1"/>
</dbReference>
<name>F2EDU6_HORVV</name>
<dbReference type="KEGG" id="hvg:123443060"/>
<feature type="region of interest" description="Disordered" evidence="1">
    <location>
        <begin position="1"/>
        <end position="47"/>
    </location>
</feature>
<evidence type="ECO:0000256" key="1">
    <source>
        <dbReference type="SAM" id="MobiDB-lite"/>
    </source>
</evidence>
<dbReference type="GeneID" id="123443060"/>
<reference evidence="2" key="1">
    <citation type="journal article" date="2011" name="Plant Physiol.">
        <title>Comprehensive sequence analysis of 24,783 barley full-length cDNAs derived from 12 clone libraries.</title>
        <authorList>
            <person name="Matsumoto T."/>
            <person name="Tanaka T."/>
            <person name="Sakai H."/>
            <person name="Amano N."/>
            <person name="Kanamori H."/>
            <person name="Kurita K."/>
            <person name="Kikuta A."/>
            <person name="Kamiya K."/>
            <person name="Yamamoto M."/>
            <person name="Ikawa H."/>
            <person name="Fujii N."/>
            <person name="Hori K."/>
            <person name="Itoh T."/>
            <person name="Sato K."/>
        </authorList>
    </citation>
    <scope>NUCLEOTIDE SEQUENCE</scope>
    <source>
        <tissue evidence="2">Flower</tissue>
    </source>
</reference>
<dbReference type="AlphaFoldDB" id="F2EDU6"/>
<sequence>MCIGKPGTAAAGPHQPPATVRAPLPSTASSVRCRAPHPQSARRHRAPRLDVHSSLRQTSFLSTVEGSCHGPGLDRAQAPAATSAVERTTASFLPLVRADGRWRSTRFSWVLGAWDKACGASSAPSPRTLAPRRAVSVAARSP</sequence>
<evidence type="ECO:0000313" key="2">
    <source>
        <dbReference type="EMBL" id="BAK05518.1"/>
    </source>
</evidence>
<accession>F2EDU6</accession>
<organism evidence="2">
    <name type="scientific">Hordeum vulgare subsp. vulgare</name>
    <name type="common">Domesticated barley</name>
    <dbReference type="NCBI Taxonomy" id="112509"/>
    <lineage>
        <taxon>Eukaryota</taxon>
        <taxon>Viridiplantae</taxon>
        <taxon>Streptophyta</taxon>
        <taxon>Embryophyta</taxon>
        <taxon>Tracheophyta</taxon>
        <taxon>Spermatophyta</taxon>
        <taxon>Magnoliopsida</taxon>
        <taxon>Liliopsida</taxon>
        <taxon>Poales</taxon>
        <taxon>Poaceae</taxon>
        <taxon>BOP clade</taxon>
        <taxon>Pooideae</taxon>
        <taxon>Triticodae</taxon>
        <taxon>Triticeae</taxon>
        <taxon>Hordeinae</taxon>
        <taxon>Hordeum</taxon>
    </lineage>
</organism>
<dbReference type="EMBL" id="AK374321">
    <property type="protein sequence ID" value="BAK05518.1"/>
    <property type="molecule type" value="mRNA"/>
</dbReference>
<proteinExistence type="evidence at transcript level"/>
<feature type="region of interest" description="Disordered" evidence="1">
    <location>
        <begin position="121"/>
        <end position="142"/>
    </location>
</feature>
<feature type="compositionally biased region" description="Low complexity" evidence="1">
    <location>
        <begin position="131"/>
        <end position="142"/>
    </location>
</feature>